<dbReference type="EMBL" id="JAODUP010000053">
    <property type="protein sequence ID" value="KAK2165223.1"/>
    <property type="molecule type" value="Genomic_DNA"/>
</dbReference>
<accession>A0AAD9K742</accession>
<dbReference type="Gene3D" id="3.50.40.10">
    <property type="entry name" value="Phenylalanyl-trna Synthetase, Chain B, domain 3"/>
    <property type="match status" value="1"/>
</dbReference>
<evidence type="ECO:0000313" key="4">
    <source>
        <dbReference type="EMBL" id="KAK2165223.1"/>
    </source>
</evidence>
<proteinExistence type="predicted"/>
<name>A0AAD9K742_9ANNE</name>
<evidence type="ECO:0000313" key="5">
    <source>
        <dbReference type="Proteomes" id="UP001208570"/>
    </source>
</evidence>
<dbReference type="SMART" id="SM00369">
    <property type="entry name" value="LRR_TYP"/>
    <property type="match status" value="5"/>
</dbReference>
<dbReference type="InterPro" id="IPR020825">
    <property type="entry name" value="Phe-tRNA_synthase-like_B3/B4"/>
</dbReference>
<dbReference type="SUPFAM" id="SSF52058">
    <property type="entry name" value="L domain-like"/>
    <property type="match status" value="1"/>
</dbReference>
<dbReference type="InterPro" id="IPR045060">
    <property type="entry name" value="Phe-tRNA-ligase_IIc_bsu"/>
</dbReference>
<sequence length="541" mass="60694">MASTWEEVEVARDESRHELVLSGADISKKIERKGLDENIFRLVALNFLEISKTSLSSLSPRLSNLASLTNLVLHRNKLTTLPDSIGKLSKLKLLDVSCNELTRLPPTIAGLQKLQTLNINVNHLTEIPDISSLIQLHILDMSHNQLVKLPDGITSSSLELLAQILANSNQIVEIPPNMSELPSLRTFDISDNKLTAVPPEISECPKLKEFRYGGNKLKDRKLARMIEQCSTKAILDYLHAILEKERKSAGGSGKGKEKKKKKKGRADDVMDDLSKNLMKILHFGEEKGVRVTVADNVLDVRQYIVCCVVRHLDFSKSNNMLKRFFNLQTKLHDTTCKKRQLATIATHDMKAINSPLKYEARMPSVMKLYPLGKMREITADKLMRELRKEADEIRKEKKRNTVSGIHQYLELLQGHQFYPCLVDSKDVIISFPPITNCEATKVTRETTDILVEVTSSKNLDACKSIVEELLESLLEMGLGSEKPCQSGSQEEEATGGDSVTVSGNQVLIVEQVKVLDSSGSLRVVFPSRVDLQSELYRVERD</sequence>
<dbReference type="InterPro" id="IPR003591">
    <property type="entry name" value="Leu-rich_rpt_typical-subtyp"/>
</dbReference>
<dbReference type="Proteomes" id="UP001208570">
    <property type="component" value="Unassembled WGS sequence"/>
</dbReference>
<dbReference type="Pfam" id="PF13855">
    <property type="entry name" value="LRR_8"/>
    <property type="match status" value="1"/>
</dbReference>
<organism evidence="4 5">
    <name type="scientific">Paralvinella palmiformis</name>
    <dbReference type="NCBI Taxonomy" id="53620"/>
    <lineage>
        <taxon>Eukaryota</taxon>
        <taxon>Metazoa</taxon>
        <taxon>Spiralia</taxon>
        <taxon>Lophotrochozoa</taxon>
        <taxon>Annelida</taxon>
        <taxon>Polychaeta</taxon>
        <taxon>Sedentaria</taxon>
        <taxon>Canalipalpata</taxon>
        <taxon>Terebellida</taxon>
        <taxon>Terebelliformia</taxon>
        <taxon>Alvinellidae</taxon>
        <taxon>Paralvinella</taxon>
    </lineage>
</organism>
<feature type="region of interest" description="Disordered" evidence="3">
    <location>
        <begin position="248"/>
        <end position="268"/>
    </location>
</feature>
<evidence type="ECO:0000256" key="1">
    <source>
        <dbReference type="ARBA" id="ARBA00022614"/>
    </source>
</evidence>
<dbReference type="PANTHER" id="PTHR10947">
    <property type="entry name" value="PHENYLALANYL-TRNA SYNTHETASE BETA CHAIN AND LEUCINE-RICH REPEAT-CONTAINING PROTEIN 47"/>
    <property type="match status" value="1"/>
</dbReference>
<evidence type="ECO:0000256" key="3">
    <source>
        <dbReference type="SAM" id="MobiDB-lite"/>
    </source>
</evidence>
<dbReference type="GO" id="GO:0004826">
    <property type="term" value="F:phenylalanine-tRNA ligase activity"/>
    <property type="evidence" value="ECO:0007669"/>
    <property type="project" value="InterPro"/>
</dbReference>
<dbReference type="SMART" id="SM00364">
    <property type="entry name" value="LRR_BAC"/>
    <property type="match status" value="5"/>
</dbReference>
<dbReference type="InterPro" id="IPR001611">
    <property type="entry name" value="Leu-rich_rpt"/>
</dbReference>
<evidence type="ECO:0008006" key="6">
    <source>
        <dbReference type="Google" id="ProtNLM"/>
    </source>
</evidence>
<dbReference type="AlphaFoldDB" id="A0AAD9K742"/>
<reference evidence="4" key="1">
    <citation type="journal article" date="2023" name="Mol. Biol. Evol.">
        <title>Third-Generation Sequencing Reveals the Adaptive Role of the Epigenome in Three Deep-Sea Polychaetes.</title>
        <authorList>
            <person name="Perez M."/>
            <person name="Aroh O."/>
            <person name="Sun Y."/>
            <person name="Lan Y."/>
            <person name="Juniper S.K."/>
            <person name="Young C.R."/>
            <person name="Angers B."/>
            <person name="Qian P.Y."/>
        </authorList>
    </citation>
    <scope>NUCLEOTIDE SEQUENCE</scope>
    <source>
        <strain evidence="4">P08H-3</strain>
    </source>
</reference>
<dbReference type="Gene3D" id="3.80.10.10">
    <property type="entry name" value="Ribonuclease Inhibitor"/>
    <property type="match status" value="2"/>
</dbReference>
<keyword evidence="1" id="KW-0433">Leucine-rich repeat</keyword>
<dbReference type="Pfam" id="PF00560">
    <property type="entry name" value="LRR_1"/>
    <property type="match status" value="1"/>
</dbReference>
<comment type="caution">
    <text evidence="4">The sequence shown here is derived from an EMBL/GenBank/DDBJ whole genome shotgun (WGS) entry which is preliminary data.</text>
</comment>
<protein>
    <recommendedName>
        <fullName evidence="6">Leucine-rich repeat-containing protein 47</fullName>
    </recommendedName>
</protein>
<keyword evidence="5" id="KW-1185">Reference proteome</keyword>
<keyword evidence="2" id="KW-0677">Repeat</keyword>
<dbReference type="PANTHER" id="PTHR10947:SF3">
    <property type="entry name" value="LEUCINE-RICH REPEAT-CONTAINING PROTEIN 47"/>
    <property type="match status" value="1"/>
</dbReference>
<gene>
    <name evidence="4" type="ORF">LSH36_53g05031</name>
</gene>
<dbReference type="PROSITE" id="PS51450">
    <property type="entry name" value="LRR"/>
    <property type="match status" value="2"/>
</dbReference>
<dbReference type="InterPro" id="IPR032675">
    <property type="entry name" value="LRR_dom_sf"/>
</dbReference>
<evidence type="ECO:0000256" key="2">
    <source>
        <dbReference type="ARBA" id="ARBA00022737"/>
    </source>
</evidence>
<dbReference type="GO" id="GO:0006432">
    <property type="term" value="P:phenylalanyl-tRNA aminoacylation"/>
    <property type="evidence" value="ECO:0007669"/>
    <property type="project" value="InterPro"/>
</dbReference>